<keyword evidence="2" id="KW-0732">Signal</keyword>
<organism evidence="3">
    <name type="scientific">Polaromonas hydrogenivorans</name>
    <dbReference type="NCBI Taxonomy" id="335476"/>
    <lineage>
        <taxon>Bacteria</taxon>
        <taxon>Pseudomonadati</taxon>
        <taxon>Pseudomonadota</taxon>
        <taxon>Betaproteobacteria</taxon>
        <taxon>Burkholderiales</taxon>
        <taxon>Comamonadaceae</taxon>
        <taxon>Polaromonas</taxon>
    </lineage>
</organism>
<sequence length="190" mass="20661">MKFALKSLNGLVLAGLLATAGAGAMAQGTDAAPAALNPGTSSTATHNAKPHHGEHRMGRHDPAQMQARMAKHQAELKAKLKITPAQEGAWTAFTAAMQPPARMMGQRPTPEQRAEFDKLTTPERIDKMRALRTQRMTEMNAEMDKRGEATKAFYAALSLEQQKTFDAEHKKMGRQGGRGHHEGGMMHPKG</sequence>
<dbReference type="AlphaFoldDB" id="A0AAU7LRS1"/>
<protein>
    <submittedName>
        <fullName evidence="3">Spy/CpxP family protein refolding chaperone</fullName>
    </submittedName>
</protein>
<dbReference type="RefSeq" id="WP_349279525.1">
    <property type="nucleotide sequence ID" value="NZ_CBCSCU010000005.1"/>
</dbReference>
<feature type="region of interest" description="Disordered" evidence="1">
    <location>
        <begin position="33"/>
        <end position="71"/>
    </location>
</feature>
<feature type="signal peptide" evidence="2">
    <location>
        <begin position="1"/>
        <end position="26"/>
    </location>
</feature>
<name>A0AAU7LRS1_9BURK</name>
<feature type="chain" id="PRO_5043795418" evidence="2">
    <location>
        <begin position="27"/>
        <end position="190"/>
    </location>
</feature>
<evidence type="ECO:0000313" key="3">
    <source>
        <dbReference type="EMBL" id="XBP70281.1"/>
    </source>
</evidence>
<evidence type="ECO:0000256" key="2">
    <source>
        <dbReference type="SAM" id="SignalP"/>
    </source>
</evidence>
<dbReference type="GO" id="GO:0042597">
    <property type="term" value="C:periplasmic space"/>
    <property type="evidence" value="ECO:0007669"/>
    <property type="project" value="InterPro"/>
</dbReference>
<evidence type="ECO:0000256" key="1">
    <source>
        <dbReference type="SAM" id="MobiDB-lite"/>
    </source>
</evidence>
<feature type="region of interest" description="Disordered" evidence="1">
    <location>
        <begin position="169"/>
        <end position="190"/>
    </location>
</feature>
<proteinExistence type="predicted"/>
<dbReference type="Pfam" id="PF07813">
    <property type="entry name" value="LTXXQ"/>
    <property type="match status" value="1"/>
</dbReference>
<dbReference type="InterPro" id="IPR012899">
    <property type="entry name" value="LTXXQ"/>
</dbReference>
<gene>
    <name evidence="3" type="ORF">ABLV49_00120</name>
</gene>
<accession>A0AAU7LRS1</accession>
<reference evidence="3" key="1">
    <citation type="submission" date="2024-05" db="EMBL/GenBank/DDBJ databases">
        <authorList>
            <person name="Bunk B."/>
            <person name="Swiderski J."/>
            <person name="Sproer C."/>
            <person name="Thiel V."/>
        </authorList>
    </citation>
    <scope>NUCLEOTIDE SEQUENCE</scope>
    <source>
        <strain evidence="3">DSM 17735</strain>
    </source>
</reference>
<dbReference type="EMBL" id="CP157675">
    <property type="protein sequence ID" value="XBP70281.1"/>
    <property type="molecule type" value="Genomic_DNA"/>
</dbReference>